<dbReference type="Proteomes" id="UP000003303">
    <property type="component" value="Unassembled WGS sequence"/>
</dbReference>
<comment type="caution">
    <text evidence="9">The sequence shown here is derived from an EMBL/GenBank/DDBJ whole genome shotgun (WGS) entry which is preliminary data.</text>
</comment>
<dbReference type="InterPro" id="IPR051906">
    <property type="entry name" value="TolC-like"/>
</dbReference>
<comment type="subcellular location">
    <subcellularLocation>
        <location evidence="1">Cell outer membrane</location>
    </subcellularLocation>
</comment>
<evidence type="ECO:0000256" key="3">
    <source>
        <dbReference type="ARBA" id="ARBA00022448"/>
    </source>
</evidence>
<keyword evidence="10" id="KW-1185">Reference proteome</keyword>
<dbReference type="STRING" id="596327.PORUE0001_1620"/>
<keyword evidence="3" id="KW-0813">Transport</keyword>
<keyword evidence="4" id="KW-1134">Transmembrane beta strand</keyword>
<evidence type="ECO:0000256" key="5">
    <source>
        <dbReference type="ARBA" id="ARBA00022692"/>
    </source>
</evidence>
<protein>
    <submittedName>
        <fullName evidence="9">Outer membrane efflux protein</fullName>
    </submittedName>
</protein>
<evidence type="ECO:0000256" key="6">
    <source>
        <dbReference type="ARBA" id="ARBA00023136"/>
    </source>
</evidence>
<accession>C2M9Z0</accession>
<keyword evidence="6" id="KW-0472">Membrane</keyword>
<dbReference type="GO" id="GO:1990281">
    <property type="term" value="C:efflux pump complex"/>
    <property type="evidence" value="ECO:0007669"/>
    <property type="project" value="TreeGrafter"/>
</dbReference>
<feature type="chain" id="PRO_5002914597" evidence="8">
    <location>
        <begin position="22"/>
        <end position="450"/>
    </location>
</feature>
<evidence type="ECO:0000256" key="2">
    <source>
        <dbReference type="ARBA" id="ARBA00007613"/>
    </source>
</evidence>
<proteinExistence type="inferred from homology"/>
<dbReference type="SUPFAM" id="SSF56954">
    <property type="entry name" value="Outer membrane efflux proteins (OEP)"/>
    <property type="match status" value="1"/>
</dbReference>
<dbReference type="eggNOG" id="COG1538">
    <property type="taxonomic scope" value="Bacteria"/>
</dbReference>
<evidence type="ECO:0000256" key="7">
    <source>
        <dbReference type="ARBA" id="ARBA00023237"/>
    </source>
</evidence>
<dbReference type="GO" id="GO:0015288">
    <property type="term" value="F:porin activity"/>
    <property type="evidence" value="ECO:0007669"/>
    <property type="project" value="TreeGrafter"/>
</dbReference>
<reference evidence="9 10" key="1">
    <citation type="submission" date="2009-04" db="EMBL/GenBank/DDBJ databases">
        <authorList>
            <person name="Sebastian Y."/>
            <person name="Madupu R."/>
            <person name="Durkin A.S."/>
            <person name="Torralba M."/>
            <person name="Methe B."/>
            <person name="Sutton G.G."/>
            <person name="Strausberg R.L."/>
            <person name="Nelson K.E."/>
        </authorList>
    </citation>
    <scope>NUCLEOTIDE SEQUENCE [LARGE SCALE GENOMIC DNA]</scope>
    <source>
        <strain evidence="9 10">60-3</strain>
    </source>
</reference>
<evidence type="ECO:0000256" key="4">
    <source>
        <dbReference type="ARBA" id="ARBA00022452"/>
    </source>
</evidence>
<dbReference type="InterPro" id="IPR003423">
    <property type="entry name" value="OMP_efflux"/>
</dbReference>
<comment type="similarity">
    <text evidence="2">Belongs to the outer membrane factor (OMF) (TC 1.B.17) family.</text>
</comment>
<sequence length="450" mass="49926">MLTLRHIFPLALLVAGSFTLAAQQSWTLQQCIDHAVAHSITVEEARLRLAGSEQQLSTAQHSYLPSLSASASQSVSLGRSADKTGVIGDQSSSSTSFGANLSWDVFSGMARPKATEIARLNLDAATAGLSYAKEQIGLQVAEGYYNLLFRQELIHVADEQLKLTRETLTKTAALVRAGKWSRDKLAEVEAQLAKDSVNYLRACSDTELARHQLALIIELPDYTALQITLPDVKSLSATPAPELALANDALLEQARTMRPEMEQARLQLQVAEQQIGLEQTGYIPKVSFGAGYNTGYYYILNEKLRQFNQPFGDQMRNNGRYFIGLSLSVPIFDAMRTADNVAQARLRYSDQQIALRKVDKELTQQLYTAQINARAAYSQIDAAQRATESAETALHYAQISYEAGRASSYELAEAQNRHFVAQSEELRARYDYLYRVLVLHSYISPAEETK</sequence>
<evidence type="ECO:0000256" key="1">
    <source>
        <dbReference type="ARBA" id="ARBA00004442"/>
    </source>
</evidence>
<evidence type="ECO:0000313" key="9">
    <source>
        <dbReference type="EMBL" id="EEK17470.1"/>
    </source>
</evidence>
<dbReference type="RefSeq" id="WP_007364756.1">
    <property type="nucleotide sequence ID" value="NZ_ACLR01000059.1"/>
</dbReference>
<dbReference type="GO" id="GO:0009279">
    <property type="term" value="C:cell outer membrane"/>
    <property type="evidence" value="ECO:0007669"/>
    <property type="project" value="UniProtKB-SubCell"/>
</dbReference>
<evidence type="ECO:0000256" key="8">
    <source>
        <dbReference type="SAM" id="SignalP"/>
    </source>
</evidence>
<organism evidence="9 10">
    <name type="scientific">Porphyromonas uenonis 60-3</name>
    <dbReference type="NCBI Taxonomy" id="596327"/>
    <lineage>
        <taxon>Bacteria</taxon>
        <taxon>Pseudomonadati</taxon>
        <taxon>Bacteroidota</taxon>
        <taxon>Bacteroidia</taxon>
        <taxon>Bacteroidales</taxon>
        <taxon>Porphyromonadaceae</taxon>
        <taxon>Porphyromonas</taxon>
    </lineage>
</organism>
<feature type="signal peptide" evidence="8">
    <location>
        <begin position="1"/>
        <end position="21"/>
    </location>
</feature>
<dbReference type="Pfam" id="PF02321">
    <property type="entry name" value="OEP"/>
    <property type="match status" value="2"/>
</dbReference>
<dbReference type="AlphaFoldDB" id="C2M9Z0"/>
<keyword evidence="5" id="KW-0812">Transmembrane</keyword>
<dbReference type="GO" id="GO:0015562">
    <property type="term" value="F:efflux transmembrane transporter activity"/>
    <property type="evidence" value="ECO:0007669"/>
    <property type="project" value="InterPro"/>
</dbReference>
<evidence type="ECO:0000313" key="10">
    <source>
        <dbReference type="Proteomes" id="UP000003303"/>
    </source>
</evidence>
<dbReference type="PANTHER" id="PTHR30026:SF20">
    <property type="entry name" value="OUTER MEMBRANE PROTEIN TOLC"/>
    <property type="match status" value="1"/>
</dbReference>
<name>C2M9Z0_9PORP</name>
<keyword evidence="7" id="KW-0998">Cell outer membrane</keyword>
<dbReference type="Gene3D" id="1.20.1600.10">
    <property type="entry name" value="Outer membrane efflux proteins (OEP)"/>
    <property type="match status" value="1"/>
</dbReference>
<keyword evidence="8" id="KW-0732">Signal</keyword>
<dbReference type="OrthoDB" id="9811587at2"/>
<dbReference type="EMBL" id="ACLR01000059">
    <property type="protein sequence ID" value="EEK17470.1"/>
    <property type="molecule type" value="Genomic_DNA"/>
</dbReference>
<gene>
    <name evidence="9" type="ORF">PORUE0001_1620</name>
</gene>
<dbReference type="PANTHER" id="PTHR30026">
    <property type="entry name" value="OUTER MEMBRANE PROTEIN TOLC"/>
    <property type="match status" value="1"/>
</dbReference>